<feature type="transmembrane region" description="Helical" evidence="8">
    <location>
        <begin position="12"/>
        <end position="34"/>
    </location>
</feature>
<evidence type="ECO:0000256" key="1">
    <source>
        <dbReference type="ARBA" id="ARBA00004651"/>
    </source>
</evidence>
<protein>
    <submittedName>
        <fullName evidence="9">Putative transport protein</fullName>
    </submittedName>
</protein>
<feature type="transmembrane region" description="Helical" evidence="8">
    <location>
        <begin position="46"/>
        <end position="68"/>
    </location>
</feature>
<keyword evidence="3" id="KW-1003">Cell membrane</keyword>
<dbReference type="NCBIfam" id="NF008201">
    <property type="entry name" value="PRK10958.1"/>
    <property type="match status" value="1"/>
</dbReference>
<feature type="transmembrane region" description="Helical" evidence="8">
    <location>
        <begin position="74"/>
        <end position="99"/>
    </location>
</feature>
<proteinExistence type="inferred from homology"/>
<evidence type="ECO:0000256" key="5">
    <source>
        <dbReference type="ARBA" id="ARBA00022989"/>
    </source>
</evidence>
<dbReference type="EMBL" id="LXEN01000004">
    <property type="protein sequence ID" value="OAT39233.1"/>
    <property type="molecule type" value="Genomic_DNA"/>
</dbReference>
<dbReference type="Proteomes" id="UP000094023">
    <property type="component" value="Unassembled WGS sequence"/>
</dbReference>
<evidence type="ECO:0000256" key="8">
    <source>
        <dbReference type="SAM" id="Phobius"/>
    </source>
</evidence>
<keyword evidence="6 8" id="KW-0472">Membrane</keyword>
<reference evidence="9 10" key="1">
    <citation type="submission" date="2016-04" db="EMBL/GenBank/DDBJ databases">
        <title>ATOL: Assembling a taxonomically balanced genome-scale reconstruction of the evolutionary history of the Enterobacteriaceae.</title>
        <authorList>
            <person name="Plunkett G.III."/>
            <person name="Neeno-Eckwall E.C."/>
            <person name="Glasner J.D."/>
            <person name="Perna N.T."/>
        </authorList>
    </citation>
    <scope>NUCLEOTIDE SEQUENCE [LARGE SCALE GENOMIC DNA]</scope>
    <source>
        <strain evidence="9 10">ATCC 19692</strain>
    </source>
</reference>
<dbReference type="GO" id="GO:0005886">
    <property type="term" value="C:plasma membrane"/>
    <property type="evidence" value="ECO:0007669"/>
    <property type="project" value="UniProtKB-SubCell"/>
</dbReference>
<accession>A0A198GQ89</accession>
<sequence length="215" mass="23429">MLESIGISNIWTYLLGVIFITLVPGPNSIFVLTSSARHGVKGGYKAALGVFTGDALLIFLAFLGVASLVKTSPIFFVVIKYAGALYLTYLGLKTLYLTFHPKKEIVGEVPAEIVRAKEGLYVKALFLSMLNPKMIIFYVSFFIQFIDPKYESAGIPFFVLGSILEICSMIYLSILIFGGVAITNKVKHNKRLASLSNSVIGGLFLLFGAKLALIS</sequence>
<comment type="catalytic activity">
    <reaction evidence="7">
        <text>L-leucine(in) + H(+)(out) = L-leucine(out) + H(+)(in)</text>
        <dbReference type="Rhea" id="RHEA:28731"/>
        <dbReference type="ChEBI" id="CHEBI:15378"/>
        <dbReference type="ChEBI" id="CHEBI:57427"/>
    </reaction>
    <physiologicalReaction direction="left-to-right" evidence="7">
        <dbReference type="Rhea" id="RHEA:28732"/>
    </physiologicalReaction>
</comment>
<organism evidence="9 10">
    <name type="scientific">Proteus myxofaciens ATCC 19692</name>
    <dbReference type="NCBI Taxonomy" id="1354337"/>
    <lineage>
        <taxon>Bacteria</taxon>
        <taxon>Pseudomonadati</taxon>
        <taxon>Pseudomonadota</taxon>
        <taxon>Gammaproteobacteria</taxon>
        <taxon>Enterobacterales</taxon>
        <taxon>Morganellaceae</taxon>
        <taxon>Proteus</taxon>
    </lineage>
</organism>
<feature type="transmembrane region" description="Helical" evidence="8">
    <location>
        <begin position="155"/>
        <end position="180"/>
    </location>
</feature>
<dbReference type="PANTHER" id="PTHR30086">
    <property type="entry name" value="ARGININE EXPORTER PROTEIN ARGO"/>
    <property type="match status" value="1"/>
</dbReference>
<keyword evidence="10" id="KW-1185">Reference proteome</keyword>
<dbReference type="Pfam" id="PF01810">
    <property type="entry name" value="LysE"/>
    <property type="match status" value="1"/>
</dbReference>
<evidence type="ECO:0000256" key="4">
    <source>
        <dbReference type="ARBA" id="ARBA00022692"/>
    </source>
</evidence>
<comment type="similarity">
    <text evidence="2">Belongs to the Rht family.</text>
</comment>
<dbReference type="AlphaFoldDB" id="A0A198GQ89"/>
<feature type="transmembrane region" description="Helical" evidence="8">
    <location>
        <begin position="120"/>
        <end position="143"/>
    </location>
</feature>
<keyword evidence="5 8" id="KW-1133">Transmembrane helix</keyword>
<feature type="transmembrane region" description="Helical" evidence="8">
    <location>
        <begin position="192"/>
        <end position="214"/>
    </location>
</feature>
<dbReference type="GO" id="GO:0015820">
    <property type="term" value="P:L-leucine transport"/>
    <property type="evidence" value="ECO:0007669"/>
    <property type="project" value="TreeGrafter"/>
</dbReference>
<gene>
    <name evidence="9" type="ORF">M983_0058</name>
</gene>
<dbReference type="GO" id="GO:0015190">
    <property type="term" value="F:L-leucine transmembrane transporter activity"/>
    <property type="evidence" value="ECO:0007669"/>
    <property type="project" value="TreeGrafter"/>
</dbReference>
<dbReference type="InterPro" id="IPR001123">
    <property type="entry name" value="LeuE-type"/>
</dbReference>
<evidence type="ECO:0000256" key="7">
    <source>
        <dbReference type="ARBA" id="ARBA00048489"/>
    </source>
</evidence>
<dbReference type="OrthoDB" id="9784202at2"/>
<dbReference type="PANTHER" id="PTHR30086:SF15">
    <property type="entry name" value="LEUCINE EFFLUX PROTEIN"/>
    <property type="match status" value="1"/>
</dbReference>
<dbReference type="PATRIC" id="fig|1354337.4.peg.61"/>
<evidence type="ECO:0000256" key="3">
    <source>
        <dbReference type="ARBA" id="ARBA00022475"/>
    </source>
</evidence>
<name>A0A198GQ89_9GAMM</name>
<evidence type="ECO:0000313" key="9">
    <source>
        <dbReference type="EMBL" id="OAT39233.1"/>
    </source>
</evidence>
<evidence type="ECO:0000256" key="6">
    <source>
        <dbReference type="ARBA" id="ARBA00023136"/>
    </source>
</evidence>
<comment type="caution">
    <text evidence="9">The sequence shown here is derived from an EMBL/GenBank/DDBJ whole genome shotgun (WGS) entry which is preliminary data.</text>
</comment>
<dbReference type="RefSeq" id="WP_066745253.1">
    <property type="nucleotide sequence ID" value="NZ_LXEN01000004.1"/>
</dbReference>
<evidence type="ECO:0000256" key="2">
    <source>
        <dbReference type="ARBA" id="ARBA00007928"/>
    </source>
</evidence>
<keyword evidence="4 8" id="KW-0812">Transmembrane</keyword>
<dbReference type="PIRSF" id="PIRSF006324">
    <property type="entry name" value="LeuE"/>
    <property type="match status" value="1"/>
</dbReference>
<evidence type="ECO:0000313" key="10">
    <source>
        <dbReference type="Proteomes" id="UP000094023"/>
    </source>
</evidence>
<comment type="subcellular location">
    <subcellularLocation>
        <location evidence="1">Cell membrane</location>
        <topology evidence="1">Multi-pass membrane protein</topology>
    </subcellularLocation>
</comment>